<accession>A0A067T0R3</accession>
<dbReference type="OrthoDB" id="3349377at2759"/>
<dbReference type="AlphaFoldDB" id="A0A067T0R3"/>
<name>A0A067T0R3_GALM3</name>
<evidence type="ECO:0000313" key="2">
    <source>
        <dbReference type="Proteomes" id="UP000027222"/>
    </source>
</evidence>
<reference evidence="2" key="1">
    <citation type="journal article" date="2014" name="Proc. Natl. Acad. Sci. U.S.A.">
        <title>Extensive sampling of basidiomycete genomes demonstrates inadequacy of the white-rot/brown-rot paradigm for wood decay fungi.</title>
        <authorList>
            <person name="Riley R."/>
            <person name="Salamov A.A."/>
            <person name="Brown D.W."/>
            <person name="Nagy L.G."/>
            <person name="Floudas D."/>
            <person name="Held B.W."/>
            <person name="Levasseur A."/>
            <person name="Lombard V."/>
            <person name="Morin E."/>
            <person name="Otillar R."/>
            <person name="Lindquist E.A."/>
            <person name="Sun H."/>
            <person name="LaButti K.M."/>
            <person name="Schmutz J."/>
            <person name="Jabbour D."/>
            <person name="Luo H."/>
            <person name="Baker S.E."/>
            <person name="Pisabarro A.G."/>
            <person name="Walton J.D."/>
            <person name="Blanchette R.A."/>
            <person name="Henrissat B."/>
            <person name="Martin F."/>
            <person name="Cullen D."/>
            <person name="Hibbett D.S."/>
            <person name="Grigoriev I.V."/>
        </authorList>
    </citation>
    <scope>NUCLEOTIDE SEQUENCE [LARGE SCALE GENOMIC DNA]</scope>
    <source>
        <strain evidence="2">CBS 339.88</strain>
    </source>
</reference>
<dbReference type="EMBL" id="KL142378">
    <property type="protein sequence ID" value="KDR76736.1"/>
    <property type="molecule type" value="Genomic_DNA"/>
</dbReference>
<dbReference type="Proteomes" id="UP000027222">
    <property type="component" value="Unassembled WGS sequence"/>
</dbReference>
<dbReference type="HOGENOM" id="CLU_2654648_0_0_1"/>
<evidence type="ECO:0000313" key="1">
    <source>
        <dbReference type="EMBL" id="KDR76736.1"/>
    </source>
</evidence>
<proteinExistence type="predicted"/>
<protein>
    <submittedName>
        <fullName evidence="1">Uncharacterized protein</fullName>
    </submittedName>
</protein>
<gene>
    <name evidence="1" type="ORF">GALMADRAFT_453852</name>
</gene>
<keyword evidence="2" id="KW-1185">Reference proteome</keyword>
<sequence length="76" mass="8502">MYFLVIGLFYLGCLIYWIMDPNILWEIPFGFSVALSCTLSSRLILNIREAGDLQASSCSQQLLLPTSPPTSSSLRE</sequence>
<organism evidence="1 2">
    <name type="scientific">Galerina marginata (strain CBS 339.88)</name>
    <dbReference type="NCBI Taxonomy" id="685588"/>
    <lineage>
        <taxon>Eukaryota</taxon>
        <taxon>Fungi</taxon>
        <taxon>Dikarya</taxon>
        <taxon>Basidiomycota</taxon>
        <taxon>Agaricomycotina</taxon>
        <taxon>Agaricomycetes</taxon>
        <taxon>Agaricomycetidae</taxon>
        <taxon>Agaricales</taxon>
        <taxon>Agaricineae</taxon>
        <taxon>Strophariaceae</taxon>
        <taxon>Galerina</taxon>
    </lineage>
</organism>